<dbReference type="GO" id="GO:0004020">
    <property type="term" value="F:adenylylsulfate kinase activity"/>
    <property type="evidence" value="ECO:0007669"/>
    <property type="project" value="UniProtKB-UniRule"/>
</dbReference>
<evidence type="ECO:0000256" key="1">
    <source>
        <dbReference type="ARBA" id="ARBA00001823"/>
    </source>
</evidence>
<dbReference type="PANTHER" id="PTHR11055">
    <property type="entry name" value="BIFUNCTIONAL 3'-PHOSPHOADENOSINE 5'-PHOSPHOSULFATE SYNTHASE"/>
    <property type="match status" value="1"/>
</dbReference>
<evidence type="ECO:0000256" key="14">
    <source>
        <dbReference type="HAMAP-Rule" id="MF_00065"/>
    </source>
</evidence>
<evidence type="ECO:0000256" key="10">
    <source>
        <dbReference type="ARBA" id="ARBA00022840"/>
    </source>
</evidence>
<dbReference type="GO" id="GO:0005524">
    <property type="term" value="F:ATP binding"/>
    <property type="evidence" value="ECO:0007669"/>
    <property type="project" value="UniProtKB-UniRule"/>
</dbReference>
<dbReference type="InterPro" id="IPR027417">
    <property type="entry name" value="P-loop_NTPase"/>
</dbReference>
<feature type="active site" description="Phosphoserine intermediate" evidence="14">
    <location>
        <position position="131"/>
    </location>
</feature>
<evidence type="ECO:0000256" key="12">
    <source>
        <dbReference type="ARBA" id="ARBA00031393"/>
    </source>
</evidence>
<feature type="domain" description="APS kinase" evidence="16">
    <location>
        <begin position="49"/>
        <end position="198"/>
    </location>
</feature>
<evidence type="ECO:0000313" key="18">
    <source>
        <dbReference type="Proteomes" id="UP000032487"/>
    </source>
</evidence>
<reference evidence="17 18" key="1">
    <citation type="submission" date="2015-02" db="EMBL/GenBank/DDBJ databases">
        <title>Draft genome sequence of Pseudomonas stutzeri NT0128 isolated from wheat (Triticum turgidum) rhizosphere.</title>
        <authorList>
            <person name="Tovi N."/>
            <person name="Frenk S."/>
            <person name="Hadar Y."/>
            <person name="Minz D."/>
        </authorList>
    </citation>
    <scope>NUCLEOTIDE SEQUENCE [LARGE SCALE GENOMIC DNA]</scope>
    <source>
        <strain evidence="17 18">NT0128</strain>
    </source>
</reference>
<keyword evidence="9 14" id="KW-0418">Kinase</keyword>
<dbReference type="Proteomes" id="UP000032487">
    <property type="component" value="Unassembled WGS sequence"/>
</dbReference>
<dbReference type="PATRIC" id="fig|316.101.peg.3247"/>
<comment type="pathway">
    <text evidence="3 14 15">Sulfur metabolism; hydrogen sulfide biosynthesis; sulfite from sulfate: step 2/3.</text>
</comment>
<dbReference type="SUPFAM" id="SSF52540">
    <property type="entry name" value="P-loop containing nucleoside triphosphate hydrolases"/>
    <property type="match status" value="1"/>
</dbReference>
<evidence type="ECO:0000256" key="4">
    <source>
        <dbReference type="ARBA" id="ARBA00007008"/>
    </source>
</evidence>
<dbReference type="NCBIfam" id="NF003013">
    <property type="entry name" value="PRK03846.1"/>
    <property type="match status" value="1"/>
</dbReference>
<dbReference type="NCBIfam" id="TIGR00455">
    <property type="entry name" value="apsK"/>
    <property type="match status" value="1"/>
</dbReference>
<organism evidence="17 18">
    <name type="scientific">Stutzerimonas stutzeri</name>
    <name type="common">Pseudomonas stutzeri</name>
    <dbReference type="NCBI Taxonomy" id="316"/>
    <lineage>
        <taxon>Bacteria</taxon>
        <taxon>Pseudomonadati</taxon>
        <taxon>Pseudomonadota</taxon>
        <taxon>Gammaproteobacteria</taxon>
        <taxon>Pseudomonadales</taxon>
        <taxon>Pseudomonadaceae</taxon>
        <taxon>Stutzerimonas</taxon>
    </lineage>
</organism>
<accession>A0A0D9AFP4</accession>
<evidence type="ECO:0000256" key="6">
    <source>
        <dbReference type="ARBA" id="ARBA00018163"/>
    </source>
</evidence>
<protein>
    <recommendedName>
        <fullName evidence="6 14">Adenylyl-sulfate kinase</fullName>
        <ecNumber evidence="5 14">2.7.1.25</ecNumber>
    </recommendedName>
    <alternativeName>
        <fullName evidence="12 14">APS kinase</fullName>
    </alternativeName>
    <alternativeName>
        <fullName evidence="13 14">ATP adenosine-5'-phosphosulfate 3'-phosphotransferase</fullName>
    </alternativeName>
    <alternativeName>
        <fullName evidence="11 14">Adenosine-5'-phosphosulfate kinase</fullName>
    </alternativeName>
</protein>
<dbReference type="UniPathway" id="UPA00140">
    <property type="reaction ID" value="UER00205"/>
</dbReference>
<keyword evidence="8 14" id="KW-0547">Nucleotide-binding</keyword>
<gene>
    <name evidence="14" type="primary">cysC</name>
    <name evidence="17" type="ORF">UF78_21995</name>
</gene>
<evidence type="ECO:0000259" key="16">
    <source>
        <dbReference type="Pfam" id="PF01583"/>
    </source>
</evidence>
<dbReference type="PANTHER" id="PTHR11055:SF63">
    <property type="entry name" value="ADENYLYL-SULFATE KINASE 1, CHLOROPLASTIC"/>
    <property type="match status" value="1"/>
</dbReference>
<dbReference type="GO" id="GO:0000103">
    <property type="term" value="P:sulfate assimilation"/>
    <property type="evidence" value="ECO:0007669"/>
    <property type="project" value="UniProtKB-UniRule"/>
</dbReference>
<dbReference type="EC" id="2.7.1.25" evidence="5 14"/>
<proteinExistence type="inferred from homology"/>
<name>A0A0D9AFP4_STUST</name>
<evidence type="ECO:0000256" key="2">
    <source>
        <dbReference type="ARBA" id="ARBA00002632"/>
    </source>
</evidence>
<dbReference type="RefSeq" id="WP_045164322.1">
    <property type="nucleotide sequence ID" value="NZ_JYHV01000037.1"/>
</dbReference>
<dbReference type="Gene3D" id="3.40.50.300">
    <property type="entry name" value="P-loop containing nucleotide triphosphate hydrolases"/>
    <property type="match status" value="1"/>
</dbReference>
<dbReference type="HAMAP" id="MF_00065">
    <property type="entry name" value="Adenylyl_sulf_kinase"/>
    <property type="match status" value="1"/>
</dbReference>
<evidence type="ECO:0000256" key="15">
    <source>
        <dbReference type="RuleBase" id="RU004347"/>
    </source>
</evidence>
<keyword evidence="7 14" id="KW-0808">Transferase</keyword>
<evidence type="ECO:0000256" key="3">
    <source>
        <dbReference type="ARBA" id="ARBA00004806"/>
    </source>
</evidence>
<evidence type="ECO:0000256" key="7">
    <source>
        <dbReference type="ARBA" id="ARBA00022679"/>
    </source>
</evidence>
<dbReference type="AlphaFoldDB" id="A0A0D9AFP4"/>
<evidence type="ECO:0000256" key="11">
    <source>
        <dbReference type="ARBA" id="ARBA00029724"/>
    </source>
</evidence>
<comment type="function">
    <text evidence="2 14 15">Catalyzes the synthesis of activated sulfate.</text>
</comment>
<dbReference type="GO" id="GO:0070814">
    <property type="term" value="P:hydrogen sulfide biosynthetic process"/>
    <property type="evidence" value="ECO:0007669"/>
    <property type="project" value="UniProtKB-UniRule"/>
</dbReference>
<evidence type="ECO:0000256" key="5">
    <source>
        <dbReference type="ARBA" id="ARBA00012121"/>
    </source>
</evidence>
<dbReference type="CDD" id="cd02027">
    <property type="entry name" value="APSK"/>
    <property type="match status" value="1"/>
</dbReference>
<sequence>MAHTGAPLHQAEPPGIEEIPRVGAKPDAHLYRHAMTVDKAARAAINGQKPCVLWFTGLSGAGKSTVADLVEQQLHALGKRTMILDGDNVRHGLNRDLGFSDADRIENIRRVGEVARLMVDAGLIVLVSFISPFRSERQMVRTLMEPSEFLEIFVDASLEICEARDPKGLYRKARAGQLPNFTGIDSRYEPPSAPELRLPAGEASPEVLAEQVMALLRARAML</sequence>
<comment type="caution">
    <text evidence="17">The sequence shown here is derived from an EMBL/GenBank/DDBJ whole genome shotgun (WGS) entry which is preliminary data.</text>
</comment>
<comment type="similarity">
    <text evidence="4 14 15">Belongs to the APS kinase family.</text>
</comment>
<feature type="binding site" evidence="14">
    <location>
        <begin position="57"/>
        <end position="64"/>
    </location>
    <ligand>
        <name>ATP</name>
        <dbReference type="ChEBI" id="CHEBI:30616"/>
    </ligand>
</feature>
<dbReference type="InterPro" id="IPR002891">
    <property type="entry name" value="APS"/>
</dbReference>
<dbReference type="Pfam" id="PF01583">
    <property type="entry name" value="APS_kinase"/>
    <property type="match status" value="1"/>
</dbReference>
<dbReference type="EMBL" id="JYHV01000037">
    <property type="protein sequence ID" value="KJH79808.1"/>
    <property type="molecule type" value="Genomic_DNA"/>
</dbReference>
<comment type="catalytic activity">
    <reaction evidence="1 14 15">
        <text>adenosine 5'-phosphosulfate + ATP = 3'-phosphoadenylyl sulfate + ADP + H(+)</text>
        <dbReference type="Rhea" id="RHEA:24152"/>
        <dbReference type="ChEBI" id="CHEBI:15378"/>
        <dbReference type="ChEBI" id="CHEBI:30616"/>
        <dbReference type="ChEBI" id="CHEBI:58243"/>
        <dbReference type="ChEBI" id="CHEBI:58339"/>
        <dbReference type="ChEBI" id="CHEBI:456216"/>
        <dbReference type="EC" id="2.7.1.25"/>
    </reaction>
</comment>
<dbReference type="InterPro" id="IPR059117">
    <property type="entry name" value="APS_kinase_dom"/>
</dbReference>
<evidence type="ECO:0000256" key="8">
    <source>
        <dbReference type="ARBA" id="ARBA00022741"/>
    </source>
</evidence>
<evidence type="ECO:0000256" key="13">
    <source>
        <dbReference type="ARBA" id="ARBA00031464"/>
    </source>
</evidence>
<evidence type="ECO:0000313" key="17">
    <source>
        <dbReference type="EMBL" id="KJH79808.1"/>
    </source>
</evidence>
<keyword evidence="14" id="KW-0597">Phosphoprotein</keyword>
<keyword evidence="10 14" id="KW-0067">ATP-binding</keyword>
<evidence type="ECO:0000256" key="9">
    <source>
        <dbReference type="ARBA" id="ARBA00022777"/>
    </source>
</evidence>